<dbReference type="FunFam" id="3.40.50.720:FF:000022">
    <property type="entry name" value="Cinnamyl alcohol dehydrogenase"/>
    <property type="match status" value="1"/>
</dbReference>
<keyword evidence="9" id="KW-1185">Reference proteome</keyword>
<keyword evidence="3 5" id="KW-0862">Zinc</keyword>
<dbReference type="SMART" id="SM00829">
    <property type="entry name" value="PKS_ER"/>
    <property type="match status" value="1"/>
</dbReference>
<evidence type="ECO:0000256" key="3">
    <source>
        <dbReference type="ARBA" id="ARBA00022833"/>
    </source>
</evidence>
<dbReference type="Gene3D" id="3.40.50.720">
    <property type="entry name" value="NAD(P)-binding Rossmann-like Domain"/>
    <property type="match status" value="1"/>
</dbReference>
<dbReference type="InterPro" id="IPR013149">
    <property type="entry name" value="ADH-like_C"/>
</dbReference>
<keyword evidence="4" id="KW-0560">Oxidoreductase</keyword>
<dbReference type="InterPro" id="IPR013154">
    <property type="entry name" value="ADH-like_N"/>
</dbReference>
<dbReference type="InterPro" id="IPR002328">
    <property type="entry name" value="ADH_Zn_CS"/>
</dbReference>
<evidence type="ECO:0000256" key="5">
    <source>
        <dbReference type="RuleBase" id="RU361277"/>
    </source>
</evidence>
<organism evidence="7 10">
    <name type="scientific">Brenneria izbisi</name>
    <dbReference type="NCBI Taxonomy" id="2939450"/>
    <lineage>
        <taxon>Bacteria</taxon>
        <taxon>Pseudomonadati</taxon>
        <taxon>Pseudomonadota</taxon>
        <taxon>Gammaproteobacteria</taxon>
        <taxon>Enterobacterales</taxon>
        <taxon>Pectobacteriaceae</taxon>
        <taxon>Brenneria</taxon>
    </lineage>
</organism>
<name>A0AA41XVV6_9GAMM</name>
<dbReference type="Pfam" id="PF08240">
    <property type="entry name" value="ADH_N"/>
    <property type="match status" value="1"/>
</dbReference>
<dbReference type="InterPro" id="IPR047109">
    <property type="entry name" value="CAD-like"/>
</dbReference>
<protein>
    <submittedName>
        <fullName evidence="7">NAD(P)-dependent alcohol dehydrogenase</fullName>
    </submittedName>
</protein>
<accession>A0AA41XVV6</accession>
<dbReference type="Proteomes" id="UP001165568">
    <property type="component" value="Unassembled WGS sequence"/>
</dbReference>
<proteinExistence type="inferred from homology"/>
<evidence type="ECO:0000256" key="4">
    <source>
        <dbReference type="ARBA" id="ARBA00023002"/>
    </source>
</evidence>
<dbReference type="EMBL" id="JAMPJU010000002">
    <property type="protein sequence ID" value="MCV9881398.1"/>
    <property type="molecule type" value="Genomic_DNA"/>
</dbReference>
<evidence type="ECO:0000256" key="2">
    <source>
        <dbReference type="ARBA" id="ARBA00022723"/>
    </source>
</evidence>
<comment type="cofactor">
    <cofactor evidence="1 5">
        <name>Zn(2+)</name>
        <dbReference type="ChEBI" id="CHEBI:29105"/>
    </cofactor>
</comment>
<comment type="similarity">
    <text evidence="5">Belongs to the zinc-containing alcohol dehydrogenase family.</text>
</comment>
<dbReference type="InterPro" id="IPR036291">
    <property type="entry name" value="NAD(P)-bd_dom_sf"/>
</dbReference>
<evidence type="ECO:0000313" key="8">
    <source>
        <dbReference type="EMBL" id="MCV9881398.1"/>
    </source>
</evidence>
<evidence type="ECO:0000313" key="10">
    <source>
        <dbReference type="Proteomes" id="UP001165569"/>
    </source>
</evidence>
<gene>
    <name evidence="7" type="ORF">NC803_04140</name>
    <name evidence="8" type="ORF">NC856_03790</name>
</gene>
<feature type="domain" description="Enoyl reductase (ER)" evidence="6">
    <location>
        <begin position="8"/>
        <end position="343"/>
    </location>
</feature>
<comment type="caution">
    <text evidence="7">The sequence shown here is derived from an EMBL/GenBank/DDBJ whole genome shotgun (WGS) entry which is preliminary data.</text>
</comment>
<dbReference type="EMBL" id="JAMPJT010000002">
    <property type="protein sequence ID" value="MCV9878038.1"/>
    <property type="molecule type" value="Genomic_DNA"/>
</dbReference>
<dbReference type="GO" id="GO:0008270">
    <property type="term" value="F:zinc ion binding"/>
    <property type="evidence" value="ECO:0007669"/>
    <property type="project" value="InterPro"/>
</dbReference>
<dbReference type="RefSeq" id="WP_264089105.1">
    <property type="nucleotide sequence ID" value="NZ_JAMPJT010000002.1"/>
</dbReference>
<dbReference type="CDD" id="cd05283">
    <property type="entry name" value="CAD1"/>
    <property type="match status" value="1"/>
</dbReference>
<dbReference type="GO" id="GO:0008106">
    <property type="term" value="F:alcohol dehydrogenase (NADP+) activity"/>
    <property type="evidence" value="ECO:0007669"/>
    <property type="project" value="UniProtKB-ARBA"/>
</dbReference>
<dbReference type="PROSITE" id="PS00059">
    <property type="entry name" value="ADH_ZINC"/>
    <property type="match status" value="1"/>
</dbReference>
<dbReference type="SUPFAM" id="SSF50129">
    <property type="entry name" value="GroES-like"/>
    <property type="match status" value="1"/>
</dbReference>
<dbReference type="Gene3D" id="3.90.180.10">
    <property type="entry name" value="Medium-chain alcohol dehydrogenases, catalytic domain"/>
    <property type="match status" value="1"/>
</dbReference>
<evidence type="ECO:0000259" key="6">
    <source>
        <dbReference type="SMART" id="SM00829"/>
    </source>
</evidence>
<evidence type="ECO:0000256" key="1">
    <source>
        <dbReference type="ARBA" id="ARBA00001947"/>
    </source>
</evidence>
<keyword evidence="2 5" id="KW-0479">Metal-binding</keyword>
<dbReference type="InterPro" id="IPR011032">
    <property type="entry name" value="GroES-like_sf"/>
</dbReference>
<dbReference type="PROSITE" id="PS00065">
    <property type="entry name" value="D_2_HYDROXYACID_DH_1"/>
    <property type="match status" value="1"/>
</dbReference>
<evidence type="ECO:0000313" key="9">
    <source>
        <dbReference type="Proteomes" id="UP001165568"/>
    </source>
</evidence>
<dbReference type="Pfam" id="PF00107">
    <property type="entry name" value="ADH_zinc_N"/>
    <property type="match status" value="1"/>
</dbReference>
<dbReference type="AlphaFoldDB" id="A0AA41XVV6"/>
<dbReference type="InterPro" id="IPR020843">
    <property type="entry name" value="ER"/>
</dbReference>
<dbReference type="SUPFAM" id="SSF51735">
    <property type="entry name" value="NAD(P)-binding Rossmann-fold domains"/>
    <property type="match status" value="1"/>
</dbReference>
<sequence length="354" mass="38693">MQNIRGFAALDSTSPLVPHQFVRRDPRENDVVIDILYCGVCHSDIHMARNEWKNSVYPIVPGHEIIGKVVSAGNAVKRFKAGDWVGVGCMVDSCQHCDACDEGLEQYCQEGLTPTYGGFDRHDSQPTFGGYSERIVVSENFVLSVPEALDVKAAAPLLCAGITTYSPLKHWNVGPGDNVAIVGLGGLGHMGLKFAKAMGANVTLFTRSPGKEQEARRLGAERVVISTDQAQMEAVVNHFDIILDTVPMQHDLNPYLTTLKRDGTLILVGLIEPIEPTVHSGPLVMGRKSIAGSLIGGIKETQEMLDFCAEHGISCDVEMINMQDINTAYERMLKSDVHYRFVIDMASLTSSFTE</sequence>
<dbReference type="InterPro" id="IPR029752">
    <property type="entry name" value="D-isomer_DH_CS1"/>
</dbReference>
<reference evidence="7" key="1">
    <citation type="submission" date="2022-04" db="EMBL/GenBank/DDBJ databases">
        <title>Brenneria sp. isolated from walnut trees in Serbia.</title>
        <authorList>
            <person name="Gasic K."/>
            <person name="Zlatkovic N."/>
            <person name="Kuzmanovic N."/>
        </authorList>
    </citation>
    <scope>NUCLEOTIDE SEQUENCE</scope>
    <source>
        <strain evidence="8">KBI 423</strain>
        <strain evidence="7">KBI 447</strain>
    </source>
</reference>
<dbReference type="PANTHER" id="PTHR42683">
    <property type="entry name" value="ALDEHYDE REDUCTASE"/>
    <property type="match status" value="1"/>
</dbReference>
<evidence type="ECO:0000313" key="7">
    <source>
        <dbReference type="EMBL" id="MCV9878038.1"/>
    </source>
</evidence>
<dbReference type="Proteomes" id="UP001165569">
    <property type="component" value="Unassembled WGS sequence"/>
</dbReference>